<accession>A0AAW0CFM3</accession>
<protein>
    <submittedName>
        <fullName evidence="1">Uncharacterized protein</fullName>
    </submittedName>
</protein>
<evidence type="ECO:0000313" key="1">
    <source>
        <dbReference type="EMBL" id="KAK7038352.1"/>
    </source>
</evidence>
<comment type="caution">
    <text evidence="1">The sequence shown here is derived from an EMBL/GenBank/DDBJ whole genome shotgun (WGS) entry which is preliminary data.</text>
</comment>
<dbReference type="EMBL" id="JAWWNJ010000017">
    <property type="protein sequence ID" value="KAK7038352.1"/>
    <property type="molecule type" value="Genomic_DNA"/>
</dbReference>
<reference evidence="1 2" key="1">
    <citation type="journal article" date="2024" name="J Genomics">
        <title>Draft genome sequencing and assembly of Favolaschia claudopus CIRM-BRFM 2984 isolated from oak limbs.</title>
        <authorList>
            <person name="Navarro D."/>
            <person name="Drula E."/>
            <person name="Chaduli D."/>
            <person name="Cazenave R."/>
            <person name="Ahrendt S."/>
            <person name="Wang J."/>
            <person name="Lipzen A."/>
            <person name="Daum C."/>
            <person name="Barry K."/>
            <person name="Grigoriev I.V."/>
            <person name="Favel A."/>
            <person name="Rosso M.N."/>
            <person name="Martin F."/>
        </authorList>
    </citation>
    <scope>NUCLEOTIDE SEQUENCE [LARGE SCALE GENOMIC DNA]</scope>
    <source>
        <strain evidence="1 2">CIRM-BRFM 2984</strain>
    </source>
</reference>
<organism evidence="1 2">
    <name type="scientific">Favolaschia claudopus</name>
    <dbReference type="NCBI Taxonomy" id="2862362"/>
    <lineage>
        <taxon>Eukaryota</taxon>
        <taxon>Fungi</taxon>
        <taxon>Dikarya</taxon>
        <taxon>Basidiomycota</taxon>
        <taxon>Agaricomycotina</taxon>
        <taxon>Agaricomycetes</taxon>
        <taxon>Agaricomycetidae</taxon>
        <taxon>Agaricales</taxon>
        <taxon>Marasmiineae</taxon>
        <taxon>Mycenaceae</taxon>
        <taxon>Favolaschia</taxon>
    </lineage>
</organism>
<gene>
    <name evidence="1" type="ORF">R3P38DRAFT_3182445</name>
</gene>
<dbReference type="Proteomes" id="UP001362999">
    <property type="component" value="Unassembled WGS sequence"/>
</dbReference>
<keyword evidence="2" id="KW-1185">Reference proteome</keyword>
<dbReference type="AlphaFoldDB" id="A0AAW0CFM3"/>
<proteinExistence type="predicted"/>
<name>A0AAW0CFM3_9AGAR</name>
<evidence type="ECO:0000313" key="2">
    <source>
        <dbReference type="Proteomes" id="UP001362999"/>
    </source>
</evidence>
<sequence>MRSLTAAILEAVKAHIILSPNALLSAQVNVDFKLKYVDGDLMAVEAHTISEQHVPIDFTVFGQVTAVIEKGRSTEILLERPQFTTAHPVARLIRIMYDQQLFSLANAMYTECEGGDRLGIGPDVIAVQCREPPAAVEEGTFLICTGTLKITELDNSPLPYPYYEFDVMHLDPEMTWVLVHFMRNYINTRRPAWKRTQSAWLFPDGESIGRRLWVHVPVIRGRNRAHKATHTEAHLWIDAGRGLMEGTVNGDRSSIRVDNFPFEGPTMRLKNSFTIVVADQSSVRPVAYPANQLIATLVPELAVPWTGNVLVFKHGKTAEKAIINIAEEDGALVELIIRQ</sequence>